<protein>
    <recommendedName>
        <fullName evidence="4">Type 4 fimbrial biogenesis protein PilX N-terminal domain-containing protein</fullName>
    </recommendedName>
</protein>
<dbReference type="STRING" id="1817832.A3J48_03620"/>
<comment type="caution">
    <text evidence="2">The sequence shown here is derived from an EMBL/GenBank/DDBJ whole genome shotgun (WGS) entry which is preliminary data.</text>
</comment>
<dbReference type="EMBL" id="MFES01000038">
    <property type="protein sequence ID" value="OGE84644.1"/>
    <property type="molecule type" value="Genomic_DNA"/>
</dbReference>
<evidence type="ECO:0008006" key="4">
    <source>
        <dbReference type="Google" id="ProtNLM"/>
    </source>
</evidence>
<gene>
    <name evidence="2" type="ORF">A3J48_03620</name>
</gene>
<proteinExistence type="predicted"/>
<evidence type="ECO:0000313" key="3">
    <source>
        <dbReference type="Proteomes" id="UP000176786"/>
    </source>
</evidence>
<keyword evidence="1" id="KW-0812">Transmembrane</keyword>
<organism evidence="2 3">
    <name type="scientific">Candidatus Doudnabacteria bacterium RIFCSPHIGHO2_02_FULL_46_11</name>
    <dbReference type="NCBI Taxonomy" id="1817832"/>
    <lineage>
        <taxon>Bacteria</taxon>
        <taxon>Candidatus Doudnaibacteriota</taxon>
    </lineage>
</organism>
<keyword evidence="1" id="KW-0472">Membrane</keyword>
<reference evidence="2 3" key="1">
    <citation type="journal article" date="2016" name="Nat. Commun.">
        <title>Thousands of microbial genomes shed light on interconnected biogeochemical processes in an aquifer system.</title>
        <authorList>
            <person name="Anantharaman K."/>
            <person name="Brown C.T."/>
            <person name="Hug L.A."/>
            <person name="Sharon I."/>
            <person name="Castelle C.J."/>
            <person name="Probst A.J."/>
            <person name="Thomas B.C."/>
            <person name="Singh A."/>
            <person name="Wilkins M.J."/>
            <person name="Karaoz U."/>
            <person name="Brodie E.L."/>
            <person name="Williams K.H."/>
            <person name="Hubbard S.S."/>
            <person name="Banfield J.F."/>
        </authorList>
    </citation>
    <scope>NUCLEOTIDE SEQUENCE [LARGE SCALE GENOMIC DNA]</scope>
</reference>
<name>A0A1F5P4B9_9BACT</name>
<evidence type="ECO:0000313" key="2">
    <source>
        <dbReference type="EMBL" id="OGE84644.1"/>
    </source>
</evidence>
<accession>A0A1F5P4B9</accession>
<dbReference type="AlphaFoldDB" id="A0A1F5P4B9"/>
<feature type="transmembrane region" description="Helical" evidence="1">
    <location>
        <begin position="12"/>
        <end position="36"/>
    </location>
</feature>
<sequence length="424" mass="44887">MTKVYKKNQSGYATFIVTFFLFILIFLSFAFLNFVFGSHRAAQAIQNSLSAKYLAEAGLERTIWQLNQDESYAGETETNFGAGQLTVTLSDVNGNSKQIISRAAVPSFDDPKAIVREVKATAAIDRTLVAFNYGVHVGQGGLTMSNNAIIEGNIYANGTIVGSSGNIVTGGAVSADQNGLIDSITSTVDMRANTLRNCTVGGNATYNTTSSCTFNGTETVMGGNYPPVVPFPLTDQQIIDWKAEAEAGGVTTGNVTISTGTSLGPQKIVGNLTVGNGQTLTLTGRVWVTGDFLMDNNSVLEIDPSYLDNSEVLMVDGSAGLNNNSRIDGSGTEGSYIILIVDSNKLTNGDPAVRVSNNANTALFYARNGLVYIANNAHLSGVTAYKVHMNNNAVLIYDFGLADTSFSSGPGAAWAYDFGTYISE</sequence>
<dbReference type="Proteomes" id="UP000176786">
    <property type="component" value="Unassembled WGS sequence"/>
</dbReference>
<evidence type="ECO:0000256" key="1">
    <source>
        <dbReference type="SAM" id="Phobius"/>
    </source>
</evidence>
<keyword evidence="1" id="KW-1133">Transmembrane helix</keyword>